<organism evidence="1 2">
    <name type="scientific">Aureicoccus marinus</name>
    <dbReference type="NCBI Taxonomy" id="754435"/>
    <lineage>
        <taxon>Bacteria</taxon>
        <taxon>Pseudomonadati</taxon>
        <taxon>Bacteroidota</taxon>
        <taxon>Flavobacteriia</taxon>
        <taxon>Flavobacteriales</taxon>
        <taxon>Flavobacteriaceae</taxon>
        <taxon>Aureicoccus</taxon>
    </lineage>
</organism>
<dbReference type="AlphaFoldDB" id="A0A2S7T5W9"/>
<comment type="caution">
    <text evidence="1">The sequence shown here is derived from an EMBL/GenBank/DDBJ whole genome shotgun (WGS) entry which is preliminary data.</text>
</comment>
<evidence type="ECO:0000313" key="2">
    <source>
        <dbReference type="Proteomes" id="UP000239366"/>
    </source>
</evidence>
<accession>A0A2S7T5W9</accession>
<dbReference type="EMBL" id="MQVX01000001">
    <property type="protein sequence ID" value="PQJ15319.1"/>
    <property type="molecule type" value="Genomic_DNA"/>
</dbReference>
<reference evidence="2" key="1">
    <citation type="submission" date="2016-11" db="EMBL/GenBank/DDBJ databases">
        <title>Trade-off between light-utilization and light-protection in marine flavobacteria.</title>
        <authorList>
            <person name="Kumagai Y."/>
            <person name="Yoshizawa S."/>
            <person name="Kogure K."/>
        </authorList>
    </citation>
    <scope>NUCLEOTIDE SEQUENCE [LARGE SCALE GENOMIC DNA]</scope>
    <source>
        <strain evidence="2">SG-18</strain>
    </source>
</reference>
<sequence length="193" mass="22951">MKCLIVLIICFYTANIFSQRKLLYFDSTTQEPNPITVWDKKRIRKGDTIYFPSLQLTQFYSVENGKEIFYEDKKIFSQAQFQLSPNEKIFTELFNYQYLIISLYRNQHFIQSSTIKRDKCYIIDYKNDPSSVYILDLDNNILAISKENAASFKNKSVFFIQEINITKEYVVIMNSNSRLLKFPLEKKDNFLVN</sequence>
<name>A0A2S7T5W9_9FLAO</name>
<dbReference type="Proteomes" id="UP000239366">
    <property type="component" value="Unassembled WGS sequence"/>
</dbReference>
<dbReference type="RefSeq" id="WP_105000969.1">
    <property type="nucleotide sequence ID" value="NZ_MQVX01000001.1"/>
</dbReference>
<keyword evidence="2" id="KW-1185">Reference proteome</keyword>
<proteinExistence type="predicted"/>
<protein>
    <submittedName>
        <fullName evidence="1">Uncharacterized protein</fullName>
    </submittedName>
</protein>
<evidence type="ECO:0000313" key="1">
    <source>
        <dbReference type="EMBL" id="PQJ15319.1"/>
    </source>
</evidence>
<gene>
    <name evidence="1" type="ORF">BST99_05825</name>
</gene>